<geneLocation type="plasmid" evidence="2 3">
    <name>pACIX902</name>
</geneLocation>
<feature type="signal peptide" evidence="1">
    <location>
        <begin position="1"/>
        <end position="31"/>
    </location>
</feature>
<keyword evidence="1" id="KW-0732">Signal</keyword>
<evidence type="ECO:0000256" key="1">
    <source>
        <dbReference type="SAM" id="SignalP"/>
    </source>
</evidence>
<dbReference type="InterPro" id="IPR008928">
    <property type="entry name" value="6-hairpin_glycosidase_sf"/>
</dbReference>
<name>E8X6Z3_GRATM</name>
<gene>
    <name evidence="2" type="ordered locus">AciX9_3816</name>
</gene>
<dbReference type="PIRSF" id="PIRSF028846">
    <property type="entry name" value="UCP028846"/>
    <property type="match status" value="1"/>
</dbReference>
<reference evidence="3" key="1">
    <citation type="submission" date="2011-01" db="EMBL/GenBank/DDBJ databases">
        <title>Complete sequence of plasmid2 of Acidobacterium sp. MP5ACTX9.</title>
        <authorList>
            <consortium name="US DOE Joint Genome Institute"/>
            <person name="Lucas S."/>
            <person name="Copeland A."/>
            <person name="Lapidus A."/>
            <person name="Cheng J.-F."/>
            <person name="Goodwin L."/>
            <person name="Pitluck S."/>
            <person name="Teshima H."/>
            <person name="Detter J.C."/>
            <person name="Han C."/>
            <person name="Tapia R."/>
            <person name="Land M."/>
            <person name="Hauser L."/>
            <person name="Kyrpides N."/>
            <person name="Ivanova N."/>
            <person name="Ovchinnikova G."/>
            <person name="Pagani I."/>
            <person name="Rawat S.R."/>
            <person name="Mannisto M."/>
            <person name="Haggblom M.M."/>
            <person name="Woyke T."/>
        </authorList>
    </citation>
    <scope>NUCLEOTIDE SEQUENCE [LARGE SCALE GENOMIC DNA]</scope>
    <source>
        <strain evidence="3">MP5ACTX9</strain>
        <plasmid evidence="3">Plasmid pACIX902</plasmid>
    </source>
</reference>
<feature type="chain" id="PRO_5003234267" evidence="1">
    <location>
        <begin position="32"/>
        <end position="479"/>
    </location>
</feature>
<proteinExistence type="predicted"/>
<dbReference type="PANTHER" id="PTHR31047:SF0">
    <property type="entry name" value="MEIOTICALLY UP-REGULATED GENE 157 PROTEIN"/>
    <property type="match status" value="1"/>
</dbReference>
<dbReference type="Pfam" id="PF06824">
    <property type="entry name" value="Glyco_hydro_125"/>
    <property type="match status" value="1"/>
</dbReference>
<dbReference type="InterPro" id="IPR012341">
    <property type="entry name" value="6hp_glycosidase-like_sf"/>
</dbReference>
<accession>E8X6Z3</accession>
<keyword evidence="2" id="KW-0614">Plasmid</keyword>
<protein>
    <submittedName>
        <fullName evidence="2">Uncharacterized conserved protein UCP028846</fullName>
    </submittedName>
</protein>
<dbReference type="OrthoDB" id="181472at2"/>
<dbReference type="RefSeq" id="WP_013582124.1">
    <property type="nucleotide sequence ID" value="NC_015065.1"/>
</dbReference>
<dbReference type="AlphaFoldDB" id="E8X6Z3"/>
<dbReference type="SMART" id="SM01149">
    <property type="entry name" value="DUF1237"/>
    <property type="match status" value="1"/>
</dbReference>
<organism evidence="3">
    <name type="scientific">Granulicella tundricola (strain ATCC BAA-1859 / DSM 23138 / MP5ACTX9)</name>
    <dbReference type="NCBI Taxonomy" id="1198114"/>
    <lineage>
        <taxon>Bacteria</taxon>
        <taxon>Pseudomonadati</taxon>
        <taxon>Acidobacteriota</taxon>
        <taxon>Terriglobia</taxon>
        <taxon>Terriglobales</taxon>
        <taxon>Acidobacteriaceae</taxon>
        <taxon>Granulicella</taxon>
    </lineage>
</organism>
<keyword evidence="3" id="KW-1185">Reference proteome</keyword>
<dbReference type="PROSITE" id="PS51318">
    <property type="entry name" value="TAT"/>
    <property type="match status" value="1"/>
</dbReference>
<evidence type="ECO:0000313" key="2">
    <source>
        <dbReference type="EMBL" id="ADW71102.1"/>
    </source>
</evidence>
<dbReference type="GO" id="GO:0005975">
    <property type="term" value="P:carbohydrate metabolic process"/>
    <property type="evidence" value="ECO:0007669"/>
    <property type="project" value="InterPro"/>
</dbReference>
<dbReference type="Proteomes" id="UP000000343">
    <property type="component" value="Plasmid pACIX902"/>
</dbReference>
<dbReference type="SUPFAM" id="SSF48208">
    <property type="entry name" value="Six-hairpin glycosidases"/>
    <property type="match status" value="1"/>
</dbReference>
<dbReference type="InterPro" id="IPR008313">
    <property type="entry name" value="GH125"/>
</dbReference>
<sequence>MQKTHTRREALRTIGMTAAAISAASLRPAFAAAPATLPEARPKPSDRRFQSPLVEQFLTQTSRRIADPNLAILFTNCFPNTLDTTVRPGTFEGHPDTTVITGDIDAMWLRDSSAQVWPYLPLAAKDPSLRELLEGVIRRQARCLLIDPYANAFMADLNAPPLEWSLKDKTQLKQGVGERKYELDSLCYPIRLAHGYWKQTGDTRPFDARWKQAMSLVVDTMTVQQRKHGPGPYSFQRTSPISTETLPASGFGNPINPVGLIASGFRPSDDACIFPFLIPSNLFAVTSLRQLATMSHEVLQDDALANRAEALAKEVEQALQQHAIAQTPTGTIWAYEVDGFGSQLLMDDANMPSLLGLPYLASSPDAALYARTRAFVWSPANPWFFSGTAGEGIGGPHVGQDMIWPMSQISYAITSNNDAEIRRSLQTLKTSTAGTGFMHESYSKDDAAKFTRPWFAWANTLFGELIGHLATNKPDLLHS</sequence>
<dbReference type="EMBL" id="CP002482">
    <property type="protein sequence ID" value="ADW71102.1"/>
    <property type="molecule type" value="Genomic_DNA"/>
</dbReference>
<evidence type="ECO:0000313" key="3">
    <source>
        <dbReference type="Proteomes" id="UP000000343"/>
    </source>
</evidence>
<dbReference type="PANTHER" id="PTHR31047">
    <property type="entry name" value="MEIOTICALLY UP-REGULATED GENE 157 PROTEIN"/>
    <property type="match status" value="1"/>
</dbReference>
<dbReference type="HOGENOM" id="CLU_023537_0_1_0"/>
<dbReference type="KEGG" id="acm:AciX9_3816"/>
<dbReference type="InterPro" id="IPR006311">
    <property type="entry name" value="TAT_signal"/>
</dbReference>
<dbReference type="Gene3D" id="1.50.10.10">
    <property type="match status" value="1"/>
</dbReference>